<evidence type="ECO:0000256" key="1">
    <source>
        <dbReference type="ARBA" id="ARBA00022801"/>
    </source>
</evidence>
<sequence length="678" mass="77950">MKLDNLYTLRRDFSIIGVTGRTGSGCTKIANHLTQSFDKFNKDGELRPLSDFDPRSHFYRKYNILNNFMASEGNWIPFEKIMYKNVIVLYLFNKESGNLKYLNQLLKKYFVEKLGEENSEIVTKVFKDIVALHKEYVNLIDDIKNLGIIKDITSKDKLLKLNDVFFGADFKQFCHKLFKVLENYGFYRRTLFLHFIACNIRQSGDPLKEKGEGIKHVYTIAEVINRLIKARKLKNNKKPTRIVIDSLRNSLEIMFFKERYSAFYMLATKDVVNNSRDRIIERLKHSIKDENDIEHTADKLLKLDATEYKTSDFSKGLFSSPDVENCIQKSDYHILNLKQGDIKKFFELYPKEKFKEYNFLTRKEQLLKLMGLIAQPGLLTPSSAERCMQIANTAKLNSGCISRNVGAAISDEDFYIKSVGWNDVAKGHTPCNLRDINDIIAPKFEQELKESSHYSPFEKGDFSQNSSFKYKGEYPNNFPIALKDYFKESYDKNKNDLNGKNCAFCFKTVHNHYEGEANQVHTRSLHAEENAMLQITKLGGQGVKNGILFTTASPCELCAKKAYQLGIKTIYFIDPYPGISSDQILNGGTGVPTMIPFAGAIGNAYHKLYDSFMSYKDEISMTLELQQKNKVGIQFKTLLKSLKKDKDIEKLLESTKQFTDEDVIELIKRGLLSSSQDN</sequence>
<dbReference type="PROSITE" id="PS51747">
    <property type="entry name" value="CYT_DCMP_DEAMINASES_2"/>
    <property type="match status" value="1"/>
</dbReference>
<dbReference type="Gene3D" id="3.40.50.300">
    <property type="entry name" value="P-loop containing nucleotide triphosphate hydrolases"/>
    <property type="match status" value="1"/>
</dbReference>
<keyword evidence="1" id="KW-0378">Hydrolase</keyword>
<dbReference type="GO" id="GO:0005737">
    <property type="term" value="C:cytoplasm"/>
    <property type="evidence" value="ECO:0007669"/>
    <property type="project" value="TreeGrafter"/>
</dbReference>
<accession>A0AAE9SHU3</accession>
<dbReference type="Gene3D" id="3.40.140.10">
    <property type="entry name" value="Cytidine Deaminase, domain 2"/>
    <property type="match status" value="1"/>
</dbReference>
<reference evidence="3" key="1">
    <citation type="submission" date="2020-04" db="EMBL/GenBank/DDBJ databases">
        <title>Tenacibaculum mesophilum bac2.</title>
        <authorList>
            <person name="Li M."/>
        </authorList>
    </citation>
    <scope>NUCLEOTIDE SEQUENCE</scope>
    <source>
        <strain evidence="3">Bac2</strain>
    </source>
</reference>
<name>A0AAE9SHU3_9FLAO</name>
<dbReference type="PANTHER" id="PTHR11086:SF18">
    <property type="entry name" value="DEOXYCYTIDYLATE DEAMINASE"/>
    <property type="match status" value="1"/>
</dbReference>
<dbReference type="RefSeq" id="WP_253680670.1">
    <property type="nucleotide sequence ID" value="NZ_CP050861.1"/>
</dbReference>
<dbReference type="InterPro" id="IPR002125">
    <property type="entry name" value="CMP_dCMP_dom"/>
</dbReference>
<dbReference type="EMBL" id="CP050861">
    <property type="protein sequence ID" value="UTD14911.1"/>
    <property type="molecule type" value="Genomic_DNA"/>
</dbReference>
<organism evidence="3 4">
    <name type="scientific">Tenacibaculum mesophilum</name>
    <dbReference type="NCBI Taxonomy" id="104268"/>
    <lineage>
        <taxon>Bacteria</taxon>
        <taxon>Pseudomonadati</taxon>
        <taxon>Bacteroidota</taxon>
        <taxon>Flavobacteriia</taxon>
        <taxon>Flavobacteriales</taxon>
        <taxon>Flavobacteriaceae</taxon>
        <taxon>Tenacibaculum</taxon>
    </lineage>
</organism>
<feature type="domain" description="CMP/dCMP-type deaminase" evidence="2">
    <location>
        <begin position="382"/>
        <end position="592"/>
    </location>
</feature>
<dbReference type="GO" id="GO:0004132">
    <property type="term" value="F:dCMP deaminase activity"/>
    <property type="evidence" value="ECO:0007669"/>
    <property type="project" value="TreeGrafter"/>
</dbReference>
<dbReference type="InterPro" id="IPR015517">
    <property type="entry name" value="dCMP_deaminase-rel"/>
</dbReference>
<dbReference type="InterPro" id="IPR027417">
    <property type="entry name" value="P-loop_NTPase"/>
</dbReference>
<protein>
    <recommendedName>
        <fullName evidence="2">CMP/dCMP-type deaminase domain-containing protein</fullName>
    </recommendedName>
</protein>
<evidence type="ECO:0000313" key="4">
    <source>
        <dbReference type="Proteomes" id="UP001056837"/>
    </source>
</evidence>
<gene>
    <name evidence="3" type="ORF">HER15_05205</name>
</gene>
<evidence type="ECO:0000259" key="2">
    <source>
        <dbReference type="PROSITE" id="PS51747"/>
    </source>
</evidence>
<dbReference type="PANTHER" id="PTHR11086">
    <property type="entry name" value="DEOXYCYTIDYLATE DEAMINASE-RELATED"/>
    <property type="match status" value="1"/>
</dbReference>
<dbReference type="Proteomes" id="UP001056837">
    <property type="component" value="Chromosome"/>
</dbReference>
<dbReference type="SUPFAM" id="SSF53927">
    <property type="entry name" value="Cytidine deaminase-like"/>
    <property type="match status" value="1"/>
</dbReference>
<dbReference type="AlphaFoldDB" id="A0AAE9SHU3"/>
<evidence type="ECO:0000313" key="3">
    <source>
        <dbReference type="EMBL" id="UTD14911.1"/>
    </source>
</evidence>
<dbReference type="Pfam" id="PF00383">
    <property type="entry name" value="dCMP_cyt_deam_1"/>
    <property type="match status" value="1"/>
</dbReference>
<proteinExistence type="predicted"/>
<dbReference type="InterPro" id="IPR016193">
    <property type="entry name" value="Cytidine_deaminase-like"/>
</dbReference>